<dbReference type="PANTHER" id="PTHR46254:SF3">
    <property type="entry name" value="SECRETED PROTEIN"/>
    <property type="match status" value="1"/>
</dbReference>
<protein>
    <submittedName>
        <fullName evidence="1">Uncharacterized protein</fullName>
    </submittedName>
</protein>
<reference evidence="1" key="3">
    <citation type="submission" date="2025-09" db="UniProtKB">
        <authorList>
            <consortium name="Ensembl"/>
        </authorList>
    </citation>
    <scope>IDENTIFICATION</scope>
</reference>
<dbReference type="Ensembl" id="ENSPANT00000073212.1">
    <property type="protein sequence ID" value="ENSPANP00000053538.1"/>
    <property type="gene ID" value="ENSPANG00000042345.1"/>
</dbReference>
<organism evidence="1 2">
    <name type="scientific">Papio anubis</name>
    <name type="common">Olive baboon</name>
    <dbReference type="NCBI Taxonomy" id="9555"/>
    <lineage>
        <taxon>Eukaryota</taxon>
        <taxon>Metazoa</taxon>
        <taxon>Chordata</taxon>
        <taxon>Craniata</taxon>
        <taxon>Vertebrata</taxon>
        <taxon>Euteleostomi</taxon>
        <taxon>Mammalia</taxon>
        <taxon>Eutheria</taxon>
        <taxon>Euarchontoglires</taxon>
        <taxon>Primates</taxon>
        <taxon>Haplorrhini</taxon>
        <taxon>Catarrhini</taxon>
        <taxon>Cercopithecidae</taxon>
        <taxon>Cercopithecinae</taxon>
        <taxon>Papio</taxon>
    </lineage>
</organism>
<dbReference type="PRINTS" id="PR02045">
    <property type="entry name" value="F138DOMAIN"/>
</dbReference>
<dbReference type="GeneTree" id="ENSGT00940000161627"/>
<evidence type="ECO:0000313" key="2">
    <source>
        <dbReference type="Proteomes" id="UP000028761"/>
    </source>
</evidence>
<dbReference type="PANTHER" id="PTHR46254">
    <property type="entry name" value="PROTEIN GVQW1-RELATED"/>
    <property type="match status" value="1"/>
</dbReference>
<reference evidence="1 2" key="1">
    <citation type="submission" date="2012-03" db="EMBL/GenBank/DDBJ databases">
        <title>Whole Genome Assembly of Papio anubis.</title>
        <authorList>
            <person name="Liu Y.L."/>
            <person name="Abraham K.A."/>
            <person name="Akbar H.A."/>
            <person name="Ali S.A."/>
            <person name="Anosike U.A."/>
            <person name="Aqrawi P.A."/>
            <person name="Arias F.A."/>
            <person name="Attaway T.A."/>
            <person name="Awwad R.A."/>
            <person name="Babu C.B."/>
            <person name="Bandaranaike D.B."/>
            <person name="Battles P.B."/>
            <person name="Bell A.B."/>
            <person name="Beltran B.B."/>
            <person name="Berhane-Mersha D.B."/>
            <person name="Bess C.B."/>
            <person name="Bickham C.B."/>
            <person name="Bolden T.B."/>
            <person name="Carter K.C."/>
            <person name="Chau D.C."/>
            <person name="Chavez A.C."/>
            <person name="Clerc-Blankenburg K.C."/>
            <person name="Coyle M.C."/>
            <person name="Dao M.D."/>
            <person name="Davila M.L.D."/>
            <person name="Davy-Carroll L.D."/>
            <person name="Denson S.D."/>
            <person name="Dinh H.D."/>
            <person name="Fernandez S.F."/>
            <person name="Fernando P.F."/>
            <person name="Forbes L.F."/>
            <person name="Francis C.F."/>
            <person name="Francisco L.F."/>
            <person name="Fu Q.F."/>
            <person name="Garcia-Iii R.G."/>
            <person name="Garrett T.G."/>
            <person name="Gross S.G."/>
            <person name="Gubbala S.G."/>
            <person name="Hirani K.H."/>
            <person name="Hogues M.H."/>
            <person name="Hollins B.H."/>
            <person name="Jackson L.J."/>
            <person name="Javaid M.J."/>
            <person name="Jhangiani S.J."/>
            <person name="Johnson A.J."/>
            <person name="Johnson B.J."/>
            <person name="Jones J.J."/>
            <person name="Joshi V.J."/>
            <person name="Kalu J.K."/>
            <person name="Khan N.K."/>
            <person name="Korchina V.K."/>
            <person name="Kovar C.K."/>
            <person name="Lago L.L."/>
            <person name="Lara F.L."/>
            <person name="Le T.-K.L."/>
            <person name="Lee S.L."/>
            <person name="Legall-Iii F.L."/>
            <person name="Lemon S.L."/>
            <person name="Liu J.L."/>
            <person name="Liu Y.-S.L."/>
            <person name="Liyanage D.L."/>
            <person name="Lopez J.L."/>
            <person name="Lorensuhewa L.L."/>
            <person name="Mata R.M."/>
            <person name="Mathew T.M."/>
            <person name="Mercado C.M."/>
            <person name="Mercado I.M."/>
            <person name="Morales K.M."/>
            <person name="Morgan M.M."/>
            <person name="Munidasa M.M."/>
            <person name="Ngo D.N."/>
            <person name="Nguyen L.N."/>
            <person name="Nguyen T.N."/>
            <person name="Nguyen N.N."/>
            <person name="Obregon M.O."/>
            <person name="Okwuonu G.O."/>
            <person name="Ongeri F.O."/>
            <person name="Onwere C.O."/>
            <person name="Osifeso I.O."/>
            <person name="Parra A.P."/>
            <person name="Patil S.P."/>
            <person name="Perez A.P."/>
            <person name="Perez Y.P."/>
            <person name="Pham C.P."/>
            <person name="Pu L.-L.P."/>
            <person name="Puazo M.P."/>
            <person name="Quiroz J.Q."/>
            <person name="Rouhana J.R."/>
            <person name="Ruiz M.R."/>
            <person name="Ruiz S.-J.R."/>
            <person name="Saada N.S."/>
            <person name="Santibanez J.S."/>
            <person name="Scheel M.S."/>
            <person name="Schneider B.S."/>
            <person name="Simmons D.S."/>
            <person name="Sisson I.S."/>
            <person name="Tang L.-Y.T."/>
            <person name="Thornton R.T."/>
            <person name="Tisius J.T."/>
            <person name="Toledanes G.T."/>
            <person name="Trejos Z.T."/>
            <person name="Usmani K.U."/>
            <person name="Varghese R.V."/>
            <person name="Vattathil S.V."/>
            <person name="Vee V.V."/>
            <person name="Walker D.W."/>
            <person name="Weissenberger G.W."/>
            <person name="White C.W."/>
            <person name="Williams A.W."/>
            <person name="Woodworth J.W."/>
            <person name="Wright R.W."/>
            <person name="Zhu Y.Z."/>
            <person name="Han Y.H."/>
            <person name="Newsham I.N."/>
            <person name="Nazareth L.N."/>
            <person name="Worley K.W."/>
            <person name="Muzny D.M."/>
            <person name="Rogers J.R."/>
            <person name="Gibbs R.G."/>
        </authorList>
    </citation>
    <scope>NUCLEOTIDE SEQUENCE [LARGE SCALE GENOMIC DNA]</scope>
</reference>
<evidence type="ECO:0000313" key="1">
    <source>
        <dbReference type="Ensembl" id="ENSPANP00000053538.1"/>
    </source>
</evidence>
<dbReference type="Proteomes" id="UP000028761">
    <property type="component" value="Chromosome 11"/>
</dbReference>
<name>A0A8I5NU19_PAPAN</name>
<accession>A0A8I5NU19</accession>
<proteinExistence type="predicted"/>
<dbReference type="AlphaFoldDB" id="A0A8I5NU19"/>
<keyword evidence="2" id="KW-1185">Reference proteome</keyword>
<reference evidence="1" key="2">
    <citation type="submission" date="2025-08" db="UniProtKB">
        <authorList>
            <consortium name="Ensembl"/>
        </authorList>
    </citation>
    <scope>IDENTIFICATION</scope>
</reference>
<sequence>MVYCSLYFAGSSDPLTSASAVAGTDYRCMPPRPANFFYYYFCRDGILPHCSGWSQIPAQAICPPQPPKVLGLQGMSHHTQPVCYLFIYLFIYLFMMEFLSVTRLECSDSETIKATIAKLRLLFIFFFRRHLAVSQVGVQWYDLSLVQPPPPEFKQFSCLSLPSSWDYKCASPCLANFCIFIRDQFHYVGHAGLELLTSSDLPTSASQSAGITSVSHCARSS</sequence>